<dbReference type="PANTHER" id="PTHR45980">
    <property type="match status" value="1"/>
</dbReference>
<dbReference type="SUPFAM" id="SSF50494">
    <property type="entry name" value="Trypsin-like serine proteases"/>
    <property type="match status" value="1"/>
</dbReference>
<dbReference type="Proteomes" id="UP000594263">
    <property type="component" value="Unplaced"/>
</dbReference>
<feature type="region of interest" description="Disordered" evidence="1">
    <location>
        <begin position="567"/>
        <end position="589"/>
    </location>
</feature>
<reference evidence="2" key="1">
    <citation type="submission" date="2021-01" db="UniProtKB">
        <authorList>
            <consortium name="EnsemblPlants"/>
        </authorList>
    </citation>
    <scope>IDENTIFICATION</scope>
</reference>
<keyword evidence="3" id="KW-1185">Reference proteome</keyword>
<dbReference type="AlphaFoldDB" id="A0A7N0T3G6"/>
<evidence type="ECO:0000256" key="1">
    <source>
        <dbReference type="SAM" id="MobiDB-lite"/>
    </source>
</evidence>
<dbReference type="InterPro" id="IPR036034">
    <property type="entry name" value="PDZ_sf"/>
</dbReference>
<evidence type="ECO:0000313" key="2">
    <source>
        <dbReference type="EnsemblPlants" id="Kaladp0020s0081.1.v1.1.CDS.1"/>
    </source>
</evidence>
<feature type="compositionally biased region" description="Basic and acidic residues" evidence="1">
    <location>
        <begin position="567"/>
        <end position="578"/>
    </location>
</feature>
<dbReference type="PANTHER" id="PTHR45980:SF19">
    <property type="entry name" value="PEPTIDASE DO-RELATED"/>
    <property type="match status" value="1"/>
</dbReference>
<dbReference type="Pfam" id="PF13365">
    <property type="entry name" value="Trypsin_2"/>
    <property type="match status" value="1"/>
</dbReference>
<sequence length="680" mass="76913">MQCINSRGSRNGWKTDVKCELMRLEPTIRRMGCLKDMLLAADMSHCRRFEWVPKVMDSYIYSIDFNVNSGRLVCVGLIYLALKEGADFISFGGNLQRRSQVGGNFVGLIGHLLLMERVLQINTHSSTDFLEYSSECLGLDYSDCSQVITSVEAFVLDTSNGISIYAAIKHVNKDYSIIVWHALKRLLLYLFGDPYYHTKAWFLIAQPWLAELAQFLRFFIQLRYIRMGFKLWGQMVSIYFLGIKCSYKFLICDCGYGKAVFRESDLIEWVTTRVSACGLFHIAYPSAPDLLKIELRSIYGEDTKYLAIVLAVGTECNIAMLTVEDDEFWEGVLPVEFCELPALQDAVTLVGYPIRGDMISVTSGVVSRIEILSYAHGSELLGLQIDAAINSRNFGGPAFNDKGDCVGIVFQSLKHDDAENIGYVIPTPVIKHFIEDYKKNGAYTGFPILRAEWQKMENPIMRISMGMKPDQKGVRLKRIDPTAPEFKVLKPSDVLLSFDGVKIANDETVAFRHGERISFSYLVSQKYVGDTAAIEVLRNSEIMKFNIKLAGHQRLILATYKNLAASETDHEKGGTESDEKNEDEDENRSDAVCYDDVGRDKNQMVQKWKQAELTLRASPLFQFIGVKHPGEILRYGLPGSVEVWRLLEEHAKVLYLEDKVIFEAPRNVADDIQLLMGSLV</sequence>
<accession>A0A7N0T3G6</accession>
<dbReference type="GO" id="GO:0004252">
    <property type="term" value="F:serine-type endopeptidase activity"/>
    <property type="evidence" value="ECO:0007669"/>
    <property type="project" value="TreeGrafter"/>
</dbReference>
<protein>
    <recommendedName>
        <fullName evidence="4">Protease Do-like PDZ domain-containing protein</fullName>
    </recommendedName>
</protein>
<evidence type="ECO:0000313" key="3">
    <source>
        <dbReference type="Proteomes" id="UP000594263"/>
    </source>
</evidence>
<name>A0A7N0T3G6_KALFE</name>
<dbReference type="SUPFAM" id="SSF50156">
    <property type="entry name" value="PDZ domain-like"/>
    <property type="match status" value="1"/>
</dbReference>
<dbReference type="Gene3D" id="2.30.42.10">
    <property type="match status" value="1"/>
</dbReference>
<organism evidence="2 3">
    <name type="scientific">Kalanchoe fedtschenkoi</name>
    <name type="common">Lavender scallops</name>
    <name type="synonym">South American air plant</name>
    <dbReference type="NCBI Taxonomy" id="63787"/>
    <lineage>
        <taxon>Eukaryota</taxon>
        <taxon>Viridiplantae</taxon>
        <taxon>Streptophyta</taxon>
        <taxon>Embryophyta</taxon>
        <taxon>Tracheophyta</taxon>
        <taxon>Spermatophyta</taxon>
        <taxon>Magnoliopsida</taxon>
        <taxon>eudicotyledons</taxon>
        <taxon>Gunneridae</taxon>
        <taxon>Pentapetalae</taxon>
        <taxon>Saxifragales</taxon>
        <taxon>Crassulaceae</taxon>
        <taxon>Kalanchoe</taxon>
    </lineage>
</organism>
<evidence type="ECO:0008006" key="4">
    <source>
        <dbReference type="Google" id="ProtNLM"/>
    </source>
</evidence>
<dbReference type="EnsemblPlants" id="Kaladp0020s0081.1.v1.1">
    <property type="protein sequence ID" value="Kaladp0020s0081.1.v1.1.CDS.1"/>
    <property type="gene ID" value="Kaladp0020s0081.v1.1"/>
</dbReference>
<dbReference type="InterPro" id="IPR009003">
    <property type="entry name" value="Peptidase_S1_PA"/>
</dbReference>
<dbReference type="Gramene" id="Kaladp0020s0081.1.v1.1">
    <property type="protein sequence ID" value="Kaladp0020s0081.1.v1.1.CDS.1"/>
    <property type="gene ID" value="Kaladp0020s0081.v1.1"/>
</dbReference>
<proteinExistence type="predicted"/>
<dbReference type="Gene3D" id="2.40.10.120">
    <property type="match status" value="1"/>
</dbReference>